<reference evidence="2" key="1">
    <citation type="submission" date="2017-07" db="EMBL/GenBank/DDBJ databases">
        <title>Comparative genome mining reveals phylogenetic distribution patterns of secondary metabolites in Amycolatopsis.</title>
        <authorList>
            <person name="Adamek M."/>
            <person name="Alanjary M."/>
            <person name="Sales-Ortells H."/>
            <person name="Goodfellow M."/>
            <person name="Bull A.T."/>
            <person name="Kalinowski J."/>
            <person name="Ziemert N."/>
        </authorList>
    </citation>
    <scope>NUCLEOTIDE SEQUENCE [LARGE SCALE GENOMIC DNA]</scope>
    <source>
        <strain evidence="2">H5</strain>
    </source>
</reference>
<keyword evidence="2" id="KW-1185">Reference proteome</keyword>
<accession>A0A229SKG1</accession>
<proteinExistence type="predicted"/>
<dbReference type="AlphaFoldDB" id="A0A229SKG1"/>
<dbReference type="EMBL" id="NMUL01000096">
    <property type="protein sequence ID" value="OXM59131.1"/>
    <property type="molecule type" value="Genomic_DNA"/>
</dbReference>
<dbReference type="Proteomes" id="UP000215199">
    <property type="component" value="Unassembled WGS sequence"/>
</dbReference>
<protein>
    <submittedName>
        <fullName evidence="1">Uncharacterized protein</fullName>
    </submittedName>
</protein>
<organism evidence="1 2">
    <name type="scientific">Amycolatopsis vastitatis</name>
    <dbReference type="NCBI Taxonomy" id="1905142"/>
    <lineage>
        <taxon>Bacteria</taxon>
        <taxon>Bacillati</taxon>
        <taxon>Actinomycetota</taxon>
        <taxon>Actinomycetes</taxon>
        <taxon>Pseudonocardiales</taxon>
        <taxon>Pseudonocardiaceae</taxon>
        <taxon>Amycolatopsis</taxon>
    </lineage>
</organism>
<sequence>MMVIQSHGLVVGVYGSGQPRVCLEDAPGVGHPLGQIELSRIRRDLPAPLWLLDETGKFDRRAHYGRNAQSFLLIVKLPRLTAGNPKTPGRQ</sequence>
<comment type="caution">
    <text evidence="1">The sequence shown here is derived from an EMBL/GenBank/DDBJ whole genome shotgun (WGS) entry which is preliminary data.</text>
</comment>
<evidence type="ECO:0000313" key="1">
    <source>
        <dbReference type="EMBL" id="OXM59131.1"/>
    </source>
</evidence>
<name>A0A229SKG1_9PSEU</name>
<evidence type="ECO:0000313" key="2">
    <source>
        <dbReference type="Proteomes" id="UP000215199"/>
    </source>
</evidence>
<gene>
    <name evidence="1" type="ORF">CF165_49285</name>
</gene>